<proteinExistence type="predicted"/>
<feature type="compositionally biased region" description="Pro residues" evidence="1">
    <location>
        <begin position="86"/>
        <end position="101"/>
    </location>
</feature>
<reference evidence="2" key="1">
    <citation type="submission" date="2015-04" db="UniProtKB">
        <authorList>
            <consortium name="EnsemblPlants"/>
        </authorList>
    </citation>
    <scope>IDENTIFICATION</scope>
</reference>
<evidence type="ECO:0000313" key="2">
    <source>
        <dbReference type="EnsemblPlants" id="OGLUM03G14840.1"/>
    </source>
</evidence>
<dbReference type="Proteomes" id="UP000026961">
    <property type="component" value="Chromosome 3"/>
</dbReference>
<feature type="region of interest" description="Disordered" evidence="1">
    <location>
        <begin position="85"/>
        <end position="105"/>
    </location>
</feature>
<dbReference type="EnsemblPlants" id="OGLUM03G14840.1">
    <property type="protein sequence ID" value="OGLUM03G14840.1"/>
    <property type="gene ID" value="OGLUM03G14840"/>
</dbReference>
<protein>
    <submittedName>
        <fullName evidence="2">Uncharacterized protein</fullName>
    </submittedName>
</protein>
<name>A0A0D9Z684_9ORYZ</name>
<organism evidence="2">
    <name type="scientific">Oryza glumipatula</name>
    <dbReference type="NCBI Taxonomy" id="40148"/>
    <lineage>
        <taxon>Eukaryota</taxon>
        <taxon>Viridiplantae</taxon>
        <taxon>Streptophyta</taxon>
        <taxon>Embryophyta</taxon>
        <taxon>Tracheophyta</taxon>
        <taxon>Spermatophyta</taxon>
        <taxon>Magnoliopsida</taxon>
        <taxon>Liliopsida</taxon>
        <taxon>Poales</taxon>
        <taxon>Poaceae</taxon>
        <taxon>BOP clade</taxon>
        <taxon>Oryzoideae</taxon>
        <taxon>Oryzeae</taxon>
        <taxon>Oryzinae</taxon>
        <taxon>Oryza</taxon>
    </lineage>
</organism>
<reference evidence="2" key="2">
    <citation type="submission" date="2018-05" db="EMBL/GenBank/DDBJ databases">
        <title>OgluRS3 (Oryza glumaepatula Reference Sequence Version 3).</title>
        <authorList>
            <person name="Zhang J."/>
            <person name="Kudrna D."/>
            <person name="Lee S."/>
            <person name="Talag J."/>
            <person name="Welchert J."/>
            <person name="Wing R.A."/>
        </authorList>
    </citation>
    <scope>NUCLEOTIDE SEQUENCE [LARGE SCALE GENOMIC DNA]</scope>
</reference>
<evidence type="ECO:0000256" key="1">
    <source>
        <dbReference type="SAM" id="MobiDB-lite"/>
    </source>
</evidence>
<sequence length="126" mass="12967">MPRRAAALRSPDLRPPSAGNLSLLPAFAAAATAPPTCMRETGGVCGKRGAGQGQRQRKRLLQLALPPRHVASSVLAPLRCASLPASLPPHPNLPPPSPSRPGPGCFSGAALWTAAAAKRECGRVEV</sequence>
<dbReference type="AlphaFoldDB" id="A0A0D9Z684"/>
<accession>A0A0D9Z684</accession>
<dbReference type="Gramene" id="OGLUM03G14840.1">
    <property type="protein sequence ID" value="OGLUM03G14840.1"/>
    <property type="gene ID" value="OGLUM03G14840"/>
</dbReference>
<dbReference type="HOGENOM" id="CLU_1985047_0_0_1"/>
<keyword evidence="3" id="KW-1185">Reference proteome</keyword>
<evidence type="ECO:0000313" key="3">
    <source>
        <dbReference type="Proteomes" id="UP000026961"/>
    </source>
</evidence>